<protein>
    <submittedName>
        <fullName evidence="1">Uncharacterized protein</fullName>
    </submittedName>
</protein>
<sequence>AHPYYQAKIREVDVNDVVSRIAADQKTIKTAAKELDVPYPALLSRVTYVTNRLFLPKWTEEETRKLMDYVQTNDSKPDYAYLSQLLGTKSPDQCRTK</sequence>
<dbReference type="Proteomes" id="UP001140096">
    <property type="component" value="Unassembled WGS sequence"/>
</dbReference>
<evidence type="ECO:0000313" key="2">
    <source>
        <dbReference type="Proteomes" id="UP001140096"/>
    </source>
</evidence>
<proteinExistence type="predicted"/>
<comment type="caution">
    <text evidence="1">The sequence shown here is derived from an EMBL/GenBank/DDBJ whole genome shotgun (WGS) entry which is preliminary data.</text>
</comment>
<keyword evidence="2" id="KW-1185">Reference proteome</keyword>
<accession>A0ACC1LJS9</accession>
<feature type="non-terminal residue" evidence="1">
    <location>
        <position position="97"/>
    </location>
</feature>
<reference evidence="1" key="1">
    <citation type="submission" date="2022-07" db="EMBL/GenBank/DDBJ databases">
        <title>Phylogenomic reconstructions and comparative analyses of Kickxellomycotina fungi.</title>
        <authorList>
            <person name="Reynolds N.K."/>
            <person name="Stajich J.E."/>
            <person name="Barry K."/>
            <person name="Grigoriev I.V."/>
            <person name="Crous P."/>
            <person name="Smith M.E."/>
        </authorList>
    </citation>
    <scope>NUCLEOTIDE SEQUENCE</scope>
    <source>
        <strain evidence="1">CBS 102833</strain>
    </source>
</reference>
<evidence type="ECO:0000313" key="1">
    <source>
        <dbReference type="EMBL" id="KAJ2810316.1"/>
    </source>
</evidence>
<gene>
    <name evidence="1" type="ORF">H4S07_002737</name>
</gene>
<name>A0ACC1LJS9_9FUNG</name>
<organism evidence="1 2">
    <name type="scientific">Coemansia furcata</name>
    <dbReference type="NCBI Taxonomy" id="417177"/>
    <lineage>
        <taxon>Eukaryota</taxon>
        <taxon>Fungi</taxon>
        <taxon>Fungi incertae sedis</taxon>
        <taxon>Zoopagomycota</taxon>
        <taxon>Kickxellomycotina</taxon>
        <taxon>Kickxellomycetes</taxon>
        <taxon>Kickxellales</taxon>
        <taxon>Kickxellaceae</taxon>
        <taxon>Coemansia</taxon>
    </lineage>
</organism>
<dbReference type="EMBL" id="JANBUP010000748">
    <property type="protein sequence ID" value="KAJ2810316.1"/>
    <property type="molecule type" value="Genomic_DNA"/>
</dbReference>
<feature type="non-terminal residue" evidence="1">
    <location>
        <position position="1"/>
    </location>
</feature>